<dbReference type="InterPro" id="IPR042099">
    <property type="entry name" value="ANL_N_sf"/>
</dbReference>
<keyword evidence="6" id="KW-1185">Reference proteome</keyword>
<proteinExistence type="predicted"/>
<dbReference type="Proteomes" id="UP001516472">
    <property type="component" value="Unassembled WGS sequence"/>
</dbReference>
<dbReference type="PROSITE" id="PS50075">
    <property type="entry name" value="CARRIER"/>
    <property type="match status" value="1"/>
</dbReference>
<dbReference type="InterPro" id="IPR020802">
    <property type="entry name" value="TesA-like"/>
</dbReference>
<name>A0ABR9PYC3_9BACT</name>
<accession>A0ABR9PYC3</accession>
<sequence length="479" mass="52540">SRMYRTGDLARRRADAQLEYLGRTDFMVKLRGFRIELGEVEATLRQHPAVQQALVLARRDSPTGDPRLVAYVVASNVHPNDLRTHLQQKLPEYMVPSVFVPLAAFPLTPNGKIDRNALPTPDAGLARTTGEHQAPRDHLEQELVTIWEEVLGIQRIGVTSHFFELGGHSLLAVRLMASIREHLKRELPLSALFQAPTVEQLAALLRELPETFSPLVAIRRGGTRRPFFCVHPVGGNVLSYAELAQGLGTDQPFYALQSPGLDGKPLSPSTIEEMAATYVGLIRTVQPQGPYRLGGWSMGALVAFEMARQLQAAGDTVEVLTLIDPSNATEARVNIDVKDPGQVLAQFASDQGGLSGQDVGLPTPAVLERGLDAALEDLMVQGRESGLLSPQVQLPQVRTLFEVFANNLRAMKHYQPEPLAGRIVVLRASERPAAEQNDRGWSALAQDGLLLLDVPGNHYSVLRAPNVRTLAERLKRLLT</sequence>
<dbReference type="EMBL" id="JAAIYO010000015">
    <property type="protein sequence ID" value="MBE4752925.1"/>
    <property type="molecule type" value="Genomic_DNA"/>
</dbReference>
<dbReference type="InterPro" id="IPR020806">
    <property type="entry name" value="PKS_PP-bd"/>
</dbReference>
<comment type="caution">
    <text evidence="5">The sequence shown here is derived from an EMBL/GenBank/DDBJ whole genome shotgun (WGS) entry which is preliminary data.</text>
</comment>
<dbReference type="Pfam" id="PF00975">
    <property type="entry name" value="Thioesterase"/>
    <property type="match status" value="1"/>
</dbReference>
<evidence type="ECO:0000259" key="4">
    <source>
        <dbReference type="PROSITE" id="PS50075"/>
    </source>
</evidence>
<dbReference type="InterPro" id="IPR045851">
    <property type="entry name" value="AMP-bd_C_sf"/>
</dbReference>
<feature type="region of interest" description="Disordered" evidence="3">
    <location>
        <begin position="111"/>
        <end position="136"/>
    </location>
</feature>
<protein>
    <submittedName>
        <fullName evidence="5">Non-ribosomal peptide synthetase</fullName>
    </submittedName>
</protein>
<dbReference type="InterPro" id="IPR029058">
    <property type="entry name" value="AB_hydrolase_fold"/>
</dbReference>
<dbReference type="SUPFAM" id="SSF53474">
    <property type="entry name" value="alpha/beta-Hydrolases"/>
    <property type="match status" value="1"/>
</dbReference>
<dbReference type="Gene3D" id="1.10.1200.10">
    <property type="entry name" value="ACP-like"/>
    <property type="match status" value="1"/>
</dbReference>
<dbReference type="InterPro" id="IPR036736">
    <property type="entry name" value="ACP-like_sf"/>
</dbReference>
<dbReference type="Gene3D" id="3.40.50.1820">
    <property type="entry name" value="alpha/beta hydrolase"/>
    <property type="match status" value="1"/>
</dbReference>
<dbReference type="RefSeq" id="WP_227028026.1">
    <property type="nucleotide sequence ID" value="NZ_JAAIYO010000015.1"/>
</dbReference>
<dbReference type="Gene3D" id="3.30.300.30">
    <property type="match status" value="1"/>
</dbReference>
<dbReference type="InterPro" id="IPR001031">
    <property type="entry name" value="Thioesterase"/>
</dbReference>
<dbReference type="PANTHER" id="PTHR45527">
    <property type="entry name" value="NONRIBOSOMAL PEPTIDE SYNTHETASE"/>
    <property type="match status" value="1"/>
</dbReference>
<evidence type="ECO:0000313" key="5">
    <source>
        <dbReference type="EMBL" id="MBE4752925.1"/>
    </source>
</evidence>
<evidence type="ECO:0000256" key="3">
    <source>
        <dbReference type="SAM" id="MobiDB-lite"/>
    </source>
</evidence>
<evidence type="ECO:0000256" key="1">
    <source>
        <dbReference type="ARBA" id="ARBA00022450"/>
    </source>
</evidence>
<dbReference type="SMART" id="SM00824">
    <property type="entry name" value="PKS_TE"/>
    <property type="match status" value="1"/>
</dbReference>
<feature type="non-terminal residue" evidence="5">
    <location>
        <position position="1"/>
    </location>
</feature>
<gene>
    <name evidence="5" type="ORF">G4177_32710</name>
</gene>
<keyword evidence="2" id="KW-0597">Phosphoprotein</keyword>
<dbReference type="PANTHER" id="PTHR45527:SF1">
    <property type="entry name" value="FATTY ACID SYNTHASE"/>
    <property type="match status" value="1"/>
</dbReference>
<organism evidence="5 6">
    <name type="scientific">Corallococcus soli</name>
    <dbReference type="NCBI Taxonomy" id="2710757"/>
    <lineage>
        <taxon>Bacteria</taxon>
        <taxon>Pseudomonadati</taxon>
        <taxon>Myxococcota</taxon>
        <taxon>Myxococcia</taxon>
        <taxon>Myxococcales</taxon>
        <taxon>Cystobacterineae</taxon>
        <taxon>Myxococcaceae</taxon>
        <taxon>Corallococcus</taxon>
    </lineage>
</organism>
<dbReference type="SUPFAM" id="SSF56801">
    <property type="entry name" value="Acetyl-CoA synthetase-like"/>
    <property type="match status" value="1"/>
</dbReference>
<dbReference type="InterPro" id="IPR009081">
    <property type="entry name" value="PP-bd_ACP"/>
</dbReference>
<dbReference type="SMART" id="SM00823">
    <property type="entry name" value="PKS_PP"/>
    <property type="match status" value="1"/>
</dbReference>
<evidence type="ECO:0000256" key="2">
    <source>
        <dbReference type="ARBA" id="ARBA00022553"/>
    </source>
</evidence>
<evidence type="ECO:0000313" key="6">
    <source>
        <dbReference type="Proteomes" id="UP001516472"/>
    </source>
</evidence>
<feature type="domain" description="Carrier" evidence="4">
    <location>
        <begin position="134"/>
        <end position="209"/>
    </location>
</feature>
<dbReference type="InterPro" id="IPR025110">
    <property type="entry name" value="AMP-bd_C"/>
</dbReference>
<dbReference type="Pfam" id="PF13193">
    <property type="entry name" value="AMP-binding_C"/>
    <property type="match status" value="1"/>
</dbReference>
<dbReference type="Gene3D" id="3.40.50.12780">
    <property type="entry name" value="N-terminal domain of ligase-like"/>
    <property type="match status" value="1"/>
</dbReference>
<dbReference type="Pfam" id="PF00550">
    <property type="entry name" value="PP-binding"/>
    <property type="match status" value="1"/>
</dbReference>
<dbReference type="SUPFAM" id="SSF47336">
    <property type="entry name" value="ACP-like"/>
    <property type="match status" value="1"/>
</dbReference>
<keyword evidence="1" id="KW-0596">Phosphopantetheine</keyword>
<reference evidence="5 6" key="1">
    <citation type="submission" date="2020-02" db="EMBL/GenBank/DDBJ databases">
        <authorList>
            <person name="Babadi Z.K."/>
            <person name="Risdian C."/>
            <person name="Ebrahimipour G.H."/>
            <person name="Wink J."/>
        </authorList>
    </citation>
    <scope>NUCLEOTIDE SEQUENCE [LARGE SCALE GENOMIC DNA]</scope>
    <source>
        <strain evidence="5 6">ZKHCc1 1396</strain>
    </source>
</reference>